<evidence type="ECO:0008006" key="3">
    <source>
        <dbReference type="Google" id="ProtNLM"/>
    </source>
</evidence>
<sequence>MNADRTLDAIDDVLTDWQGSDDSAHWTAPRPDEWADVLRPALVPRIAADAGRDPADVGRLLDELQHTRPDDVDPARVVELFAPTGAALFGAPVTDALARIEEAPDGEDRRSATAQLAQVLAPAVVQAILAKQPDLR</sequence>
<proteinExistence type="predicted"/>
<dbReference type="EMBL" id="BAAAWD010000004">
    <property type="protein sequence ID" value="GAA2990645.1"/>
    <property type="molecule type" value="Genomic_DNA"/>
</dbReference>
<reference evidence="1 2" key="1">
    <citation type="journal article" date="2019" name="Int. J. Syst. Evol. Microbiol.">
        <title>The Global Catalogue of Microorganisms (GCM) 10K type strain sequencing project: providing services to taxonomists for standard genome sequencing and annotation.</title>
        <authorList>
            <consortium name="The Broad Institute Genomics Platform"/>
            <consortium name="The Broad Institute Genome Sequencing Center for Infectious Disease"/>
            <person name="Wu L."/>
            <person name="Ma J."/>
        </authorList>
    </citation>
    <scope>NUCLEOTIDE SEQUENCE [LARGE SCALE GENOMIC DNA]</scope>
    <source>
        <strain evidence="1 2">JCM 3106</strain>
    </source>
</reference>
<evidence type="ECO:0000313" key="2">
    <source>
        <dbReference type="Proteomes" id="UP001499930"/>
    </source>
</evidence>
<dbReference type="RefSeq" id="WP_344888486.1">
    <property type="nucleotide sequence ID" value="NZ_BAAAWD010000004.1"/>
</dbReference>
<gene>
    <name evidence="1" type="ORF">GCM10017559_08360</name>
</gene>
<comment type="caution">
    <text evidence="1">The sequence shown here is derived from an EMBL/GenBank/DDBJ whole genome shotgun (WGS) entry which is preliminary data.</text>
</comment>
<organism evidence="1 2">
    <name type="scientific">Streptosporangium longisporum</name>
    <dbReference type="NCBI Taxonomy" id="46187"/>
    <lineage>
        <taxon>Bacteria</taxon>
        <taxon>Bacillati</taxon>
        <taxon>Actinomycetota</taxon>
        <taxon>Actinomycetes</taxon>
        <taxon>Streptosporangiales</taxon>
        <taxon>Streptosporangiaceae</taxon>
        <taxon>Streptosporangium</taxon>
    </lineage>
</organism>
<protein>
    <recommendedName>
        <fullName evidence="3">DUF2267 domain-containing protein</fullName>
    </recommendedName>
</protein>
<keyword evidence="2" id="KW-1185">Reference proteome</keyword>
<name>A0ABN3XRP4_9ACTN</name>
<accession>A0ABN3XRP4</accession>
<dbReference type="Proteomes" id="UP001499930">
    <property type="component" value="Unassembled WGS sequence"/>
</dbReference>
<evidence type="ECO:0000313" key="1">
    <source>
        <dbReference type="EMBL" id="GAA2990645.1"/>
    </source>
</evidence>